<dbReference type="SUPFAM" id="SSF81296">
    <property type="entry name" value="E set domains"/>
    <property type="match status" value="1"/>
</dbReference>
<dbReference type="Proteomes" id="UP001497444">
    <property type="component" value="Chromosome 10"/>
</dbReference>
<dbReference type="InterPro" id="IPR032640">
    <property type="entry name" value="AMPK1_CBM"/>
</dbReference>
<gene>
    <name evidence="3" type="ORF">CSSPJE1EN1_LOCUS2655</name>
</gene>
<feature type="compositionally biased region" description="Polar residues" evidence="1">
    <location>
        <begin position="78"/>
        <end position="106"/>
    </location>
</feature>
<evidence type="ECO:0000259" key="2">
    <source>
        <dbReference type="Pfam" id="PF16561"/>
    </source>
</evidence>
<evidence type="ECO:0000313" key="4">
    <source>
        <dbReference type="Proteomes" id="UP001497444"/>
    </source>
</evidence>
<dbReference type="Gene3D" id="2.60.40.10">
    <property type="entry name" value="Immunoglobulins"/>
    <property type="match status" value="1"/>
</dbReference>
<feature type="domain" description="AMP-activated protein kinase glycogen-binding" evidence="2">
    <location>
        <begin position="325"/>
        <end position="415"/>
    </location>
</feature>
<dbReference type="Pfam" id="PF16561">
    <property type="entry name" value="AMPK1_CBM"/>
    <property type="match status" value="1"/>
</dbReference>
<dbReference type="PANTHER" id="PTHR47434:SF2">
    <property type="entry name" value="PROTEIN PTST HOMOLOG 3, CHLOROPLASTIC"/>
    <property type="match status" value="1"/>
</dbReference>
<sequence length="416" mass="45876">AVYPSRRKGSSQAAAGRISASDLNFVAALHEFIAAGDLPPEQVPSTQELARGGRQDLANAVRRRGFKVVAQLLANPNFLRTSGANPSTQAKPSESQGNYTSKSALKSSPRRWDHTRSIPGLCVFSGIIEPESTHQDHYVRPKVQSTCIDQFPSRHDDVNGDLSSQQMNSLNLQQGPSFFVAQAKMVVGSGAGKKHPQRKYALSETSIKRAISTPNIPISSEGRLESYSNMRTGLLDEADQAGPVESHQGLMTDPSTELDCIRAVLHAKEMENLRVTRDLEEVKALLALIHAKAAAELAQAKQQPAKKDRQLHMAQQALLSLKMVHVEWWGKGRQVELAGSFNGWGHHLCLLPDLASESPKHDRDGSRGAMMWAVDLWLYPGIYEIKFIVDGKWQIDHQREEVQHNLGSNNLLQVDP</sequence>
<organism evidence="3 4">
    <name type="scientific">Sphagnum jensenii</name>
    <dbReference type="NCBI Taxonomy" id="128206"/>
    <lineage>
        <taxon>Eukaryota</taxon>
        <taxon>Viridiplantae</taxon>
        <taxon>Streptophyta</taxon>
        <taxon>Embryophyta</taxon>
        <taxon>Bryophyta</taxon>
        <taxon>Sphagnophytina</taxon>
        <taxon>Sphagnopsida</taxon>
        <taxon>Sphagnales</taxon>
        <taxon>Sphagnaceae</taxon>
        <taxon>Sphagnum</taxon>
    </lineage>
</organism>
<name>A0ABP0VSM0_9BRYO</name>
<feature type="region of interest" description="Disordered" evidence="1">
    <location>
        <begin position="78"/>
        <end position="113"/>
    </location>
</feature>
<keyword evidence="4" id="KW-1185">Reference proteome</keyword>
<dbReference type="InterPro" id="IPR013783">
    <property type="entry name" value="Ig-like_fold"/>
</dbReference>
<protein>
    <recommendedName>
        <fullName evidence="2">AMP-activated protein kinase glycogen-binding domain-containing protein</fullName>
    </recommendedName>
</protein>
<evidence type="ECO:0000313" key="3">
    <source>
        <dbReference type="EMBL" id="CAK9257177.1"/>
    </source>
</evidence>
<reference evidence="3" key="1">
    <citation type="submission" date="2024-02" db="EMBL/GenBank/DDBJ databases">
        <authorList>
            <consortium name="ELIXIR-Norway"/>
            <consortium name="Elixir Norway"/>
        </authorList>
    </citation>
    <scope>NUCLEOTIDE SEQUENCE</scope>
</reference>
<dbReference type="EMBL" id="OZ020105">
    <property type="protein sequence ID" value="CAK9257177.1"/>
    <property type="molecule type" value="Genomic_DNA"/>
</dbReference>
<dbReference type="PANTHER" id="PTHR47434">
    <property type="entry name" value="PROTEIN PTST HOMOLOG 3, CHLOROPLASTIC"/>
    <property type="match status" value="1"/>
</dbReference>
<dbReference type="InterPro" id="IPR014756">
    <property type="entry name" value="Ig_E-set"/>
</dbReference>
<proteinExistence type="predicted"/>
<evidence type="ECO:0000256" key="1">
    <source>
        <dbReference type="SAM" id="MobiDB-lite"/>
    </source>
</evidence>
<feature type="non-terminal residue" evidence="3">
    <location>
        <position position="416"/>
    </location>
</feature>
<accession>A0ABP0VSM0</accession>
<dbReference type="CDD" id="cd02859">
    <property type="entry name" value="E_set_AMPKbeta_like_N"/>
    <property type="match status" value="1"/>
</dbReference>